<dbReference type="EMBL" id="AP003350">
    <property type="protein sequence ID" value="BAD87485.1"/>
    <property type="molecule type" value="Genomic_DNA"/>
</dbReference>
<evidence type="ECO:0000256" key="1">
    <source>
        <dbReference type="SAM" id="MobiDB-lite"/>
    </source>
</evidence>
<evidence type="ECO:0000313" key="2">
    <source>
        <dbReference type="EMBL" id="BAD87485.1"/>
    </source>
</evidence>
<dbReference type="AlphaFoldDB" id="Q5JLG9"/>
<proteinExistence type="predicted"/>
<protein>
    <submittedName>
        <fullName evidence="2">Uncharacterized protein</fullName>
    </submittedName>
</protein>
<dbReference type="Proteomes" id="UP000817658">
    <property type="component" value="Chromosome 1"/>
</dbReference>
<accession>Q5JLG9</accession>
<feature type="region of interest" description="Disordered" evidence="1">
    <location>
        <begin position="32"/>
        <end position="58"/>
    </location>
</feature>
<gene>
    <name evidence="2" type="ORF">P0702H08.44</name>
</gene>
<reference evidence="2" key="1">
    <citation type="journal article" date="2002" name="Nature">
        <title>The genome sequence and structure of rice chromosome 1.</title>
        <authorList>
            <person name="Sasaki T."/>
            <person name="Matsumoto T."/>
            <person name="Yamamoto K."/>
            <person name="Sakata K."/>
            <person name="Baba T."/>
            <person name="Katayose Y."/>
            <person name="Wu J."/>
            <person name="Niimura Y."/>
            <person name="Cheng Z."/>
            <person name="Nagamura Y."/>
            <person name="Antonio B.A."/>
            <person name="Kanamori H."/>
            <person name="Hosokawa S."/>
            <person name="Masukawa M."/>
            <person name="Arikawa K."/>
            <person name="Chiden Y."/>
            <person name="Hayashi M."/>
            <person name="Okamoto M."/>
            <person name="Ando T."/>
            <person name="Aoki H."/>
            <person name="Arita K."/>
            <person name="Hamada M."/>
            <person name="Harada C."/>
            <person name="Hijishita S."/>
            <person name="Honda M."/>
            <person name="Ichikawa Y."/>
            <person name="Idonuma A."/>
            <person name="Iijima M."/>
            <person name="Ikeda M."/>
            <person name="Ikeno M."/>
            <person name="Itoh S."/>
            <person name="Itoh T."/>
            <person name="Itoh Y."/>
            <person name="Itoh Y."/>
            <person name="Iwabuchi A."/>
            <person name="Kamiya K."/>
            <person name="Karasawa W."/>
            <person name="Katagiri S."/>
            <person name="Kikuta A."/>
            <person name="Kobayashi N."/>
            <person name="Kono I."/>
            <person name="Machita K."/>
            <person name="Maehara T."/>
            <person name="Mizuno H."/>
            <person name="Mizubayashi T."/>
            <person name="Mukai Y."/>
            <person name="Nagasaki H."/>
            <person name="Nakashima M."/>
            <person name="Nakama Y."/>
            <person name="Nakamichi Y."/>
            <person name="Nakamura M."/>
            <person name="Namiki N."/>
            <person name="Negishi M."/>
            <person name="Ohta I."/>
            <person name="Ono N."/>
            <person name="Saji S."/>
            <person name="Sakai K."/>
            <person name="Shibata M."/>
            <person name="Shimokawa T."/>
            <person name="Shomura A."/>
            <person name="Song J."/>
            <person name="Takazaki Y."/>
            <person name="Terasawa K."/>
            <person name="Tsuji K."/>
            <person name="Waki K."/>
            <person name="Yamagata H."/>
            <person name="Yamane H."/>
            <person name="Yoshiki S."/>
            <person name="Yoshihara R."/>
            <person name="Yukawa K."/>
            <person name="Zhong H."/>
            <person name="Iwama H."/>
            <person name="Endo T."/>
            <person name="Ito H."/>
            <person name="Hahn J.H."/>
            <person name="Kim H.I."/>
            <person name="Eun M.Y."/>
            <person name="Yano M."/>
            <person name="Jiang J."/>
            <person name="Gojobori T."/>
        </authorList>
    </citation>
    <scope>NUCLEOTIDE SEQUENCE</scope>
</reference>
<sequence>MEIVGTRVYGGGRSRRWWVLGKVEEEAEEEGFVKRREDSEEGEMDRGYALEERISGVG</sequence>
<organism evidence="2">
    <name type="scientific">Oryza sativa subsp. japonica</name>
    <name type="common">Rice</name>
    <dbReference type="NCBI Taxonomy" id="39947"/>
    <lineage>
        <taxon>Eukaryota</taxon>
        <taxon>Viridiplantae</taxon>
        <taxon>Streptophyta</taxon>
        <taxon>Embryophyta</taxon>
        <taxon>Tracheophyta</taxon>
        <taxon>Spermatophyta</taxon>
        <taxon>Magnoliopsida</taxon>
        <taxon>Liliopsida</taxon>
        <taxon>Poales</taxon>
        <taxon>Poaceae</taxon>
        <taxon>BOP clade</taxon>
        <taxon>Oryzoideae</taxon>
        <taxon>Oryzeae</taxon>
        <taxon>Oryzinae</taxon>
        <taxon>Oryza</taxon>
        <taxon>Oryza sativa</taxon>
    </lineage>
</organism>
<name>Q5JLG9_ORYSJ</name>